<dbReference type="InterPro" id="IPR036322">
    <property type="entry name" value="WD40_repeat_dom_sf"/>
</dbReference>
<evidence type="ECO:0000259" key="3">
    <source>
        <dbReference type="Pfam" id="PF04192"/>
    </source>
</evidence>
<evidence type="ECO:0000256" key="1">
    <source>
        <dbReference type="PROSITE-ProRule" id="PRU00221"/>
    </source>
</evidence>
<dbReference type="EMBL" id="SDIL01000064">
    <property type="protein sequence ID" value="RXK37634.1"/>
    <property type="molecule type" value="Genomic_DNA"/>
</dbReference>
<dbReference type="AlphaFoldDB" id="A0A4Q1BIY0"/>
<dbReference type="InterPro" id="IPR059157">
    <property type="entry name" value="WDR36-Utp21_N"/>
</dbReference>
<feature type="domain" description="WDR36/Utp21 N-terminal" evidence="4">
    <location>
        <begin position="63"/>
        <end position="328"/>
    </location>
</feature>
<evidence type="ECO:0000313" key="5">
    <source>
        <dbReference type="EMBL" id="RXK37634.1"/>
    </source>
</evidence>
<dbReference type="SUPFAM" id="SSF50978">
    <property type="entry name" value="WD40 repeat-like"/>
    <property type="match status" value="3"/>
</dbReference>
<keyword evidence="6" id="KW-1185">Reference proteome</keyword>
<organism evidence="5 6">
    <name type="scientific">Tremella mesenterica</name>
    <name type="common">Jelly fungus</name>
    <dbReference type="NCBI Taxonomy" id="5217"/>
    <lineage>
        <taxon>Eukaryota</taxon>
        <taxon>Fungi</taxon>
        <taxon>Dikarya</taxon>
        <taxon>Basidiomycota</taxon>
        <taxon>Agaricomycotina</taxon>
        <taxon>Tremellomycetes</taxon>
        <taxon>Tremellales</taxon>
        <taxon>Tremellaceae</taxon>
        <taxon>Tremella</taxon>
    </lineage>
</organism>
<dbReference type="InterPro" id="IPR015943">
    <property type="entry name" value="WD40/YVTN_repeat-like_dom_sf"/>
</dbReference>
<dbReference type="Pfam" id="PF25171">
    <property type="entry name" value="Beta-prop_WDR36-Utp21_1st"/>
    <property type="match status" value="1"/>
</dbReference>
<reference evidence="5 6" key="1">
    <citation type="submission" date="2016-06" db="EMBL/GenBank/DDBJ databases">
        <title>Evolution of pathogenesis and genome organization in the Tremellales.</title>
        <authorList>
            <person name="Cuomo C."/>
            <person name="Litvintseva A."/>
            <person name="Heitman J."/>
            <person name="Chen Y."/>
            <person name="Sun S."/>
            <person name="Springer D."/>
            <person name="Dromer F."/>
            <person name="Young S."/>
            <person name="Zeng Q."/>
            <person name="Chapman S."/>
            <person name="Gujja S."/>
            <person name="Saif S."/>
            <person name="Birren B."/>
        </authorList>
    </citation>
    <scope>NUCLEOTIDE SEQUENCE [LARGE SCALE GENOMIC DNA]</scope>
    <source>
        <strain evidence="5 6">ATCC 28783</strain>
    </source>
</reference>
<dbReference type="PANTHER" id="PTHR22840">
    <property type="entry name" value="WD REPEAT-CONTAINING PROTEIN 36"/>
    <property type="match status" value="1"/>
</dbReference>
<evidence type="ECO:0000256" key="2">
    <source>
        <dbReference type="SAM" id="MobiDB-lite"/>
    </source>
</evidence>
<dbReference type="PROSITE" id="PS50294">
    <property type="entry name" value="WD_REPEATS_REGION"/>
    <property type="match status" value="1"/>
</dbReference>
<comment type="caution">
    <text evidence="5">The sequence shown here is derived from an EMBL/GenBank/DDBJ whole genome shotgun (WGS) entry which is preliminary data.</text>
</comment>
<name>A0A4Q1BIY0_TREME</name>
<dbReference type="GO" id="GO:0034388">
    <property type="term" value="C:Pwp2p-containing subcomplex of 90S preribosome"/>
    <property type="evidence" value="ECO:0007669"/>
    <property type="project" value="TreeGrafter"/>
</dbReference>
<dbReference type="InterPro" id="IPR007319">
    <property type="entry name" value="WDR36/Utp21_C"/>
</dbReference>
<feature type="repeat" description="WD" evidence="1">
    <location>
        <begin position="294"/>
        <end position="325"/>
    </location>
</feature>
<evidence type="ECO:0000313" key="6">
    <source>
        <dbReference type="Proteomes" id="UP000289152"/>
    </source>
</evidence>
<protein>
    <recommendedName>
        <fullName evidence="7">U3 small nucleolar RNA-associated protein 21</fullName>
    </recommendedName>
</protein>
<gene>
    <name evidence="5" type="ORF">M231_05110</name>
</gene>
<dbReference type="FunCoup" id="A0A4Q1BIY0">
    <property type="interactions" value="763"/>
</dbReference>
<dbReference type="GO" id="GO:0006364">
    <property type="term" value="P:rRNA processing"/>
    <property type="evidence" value="ECO:0007669"/>
    <property type="project" value="InterPro"/>
</dbReference>
<dbReference type="PANTHER" id="PTHR22840:SF12">
    <property type="entry name" value="WD REPEAT-CONTAINING PROTEIN 36"/>
    <property type="match status" value="1"/>
</dbReference>
<dbReference type="Gene3D" id="2.130.10.10">
    <property type="entry name" value="YVTN repeat-like/Quinoprotein amine dehydrogenase"/>
    <property type="match status" value="2"/>
</dbReference>
<dbReference type="VEuPathDB" id="FungiDB:TREMEDRAFT_45592"/>
<dbReference type="Pfam" id="PF25168">
    <property type="entry name" value="Beta-prop_WDR36-Utp21_2nd"/>
    <property type="match status" value="1"/>
</dbReference>
<feature type="repeat" description="WD" evidence="1">
    <location>
        <begin position="596"/>
        <end position="637"/>
    </location>
</feature>
<accession>A0A4Q1BIY0</accession>
<evidence type="ECO:0000259" key="4">
    <source>
        <dbReference type="Pfam" id="PF25171"/>
    </source>
</evidence>
<sequence>MTHRPEKRTRKGKATGHAGPSQPPPSSRLFAPFRALGHVSNHVPFSMFVHSSRGALAKPSVNIVTSIGRSWMMWEAGRMGLLFVGPDSGEQITSLAQTGTDVYAACGNGVTRYLRGKAVGRYESGGDKVGKILIFGEQLVGLTEDGGGLLIWDIQSKELVNKIEFPPTFKATVLLHPATYLNKILIGDSQGQLALYNTRTCSLIHNFTPTSSPITALVQSPAIDVVGVGHLDGTVDIYDIREGESIMQMKMDDGGISALSFRMDGVPVLAAGSTSGSVALWDLSKEGRILHVLRGAHEQSVGALEWVPGQPLFITSSGDNTVKQWLCDSPDSPPRLLKHRGGHHSPPTLIRYYGTDGKQILTSGRDRSLRYTSVVRDSRSHELSQGQSFHKRSKALGMSVSELKLAPITALSSCSIRSKDWDDVLTAHQDEPGARTWKVLDKKMGGHLLEVDDGVVQAVCVSACGNFGIIGSSTGEIKMWNMQSGKHRRTYHLNGLLGTGTSKVTKKSKGETLRQQGAAITGLATDALNTVVVASTIEGKIYFFDFHTTKLLHRLALPSPITALDLQRDSGLLSATCDDLIVRLVDVETRRVVRELRGFKGRILDTTFSPDSRWLIAASLDSAIRTFDIPTGRLIDAFQVPSIPTSLTFSPTGDFLATSHVDSLGVHLWANRAQFTDVPLKAIDEEAELIQSNLPSVRDDTSSGLEDLVGFSGEVGMPEFVDSYETPEQLEDGLVTLSLMPRSRWQTLLNLDTIRERNKPKEPPKAPEKAPFFLPTVSGLETRFDLSTQIEGEKVERIGGLGGFSGHGGLGGLLESEFTKRLEADGGDYTSFFIYLKSLSPSNADLEIRSLSSLSHLSILLTALTARLASKKDYEAVHAFTAVFLQIHGDVLVGNSELLDGLVKLREAQREAGKRIGEMLGYAQGTLTFLRGGI</sequence>
<dbReference type="InterPro" id="IPR001680">
    <property type="entry name" value="WD40_rpt"/>
</dbReference>
<proteinExistence type="predicted"/>
<dbReference type="Pfam" id="PF04192">
    <property type="entry name" value="Utp21"/>
    <property type="match status" value="1"/>
</dbReference>
<dbReference type="OrthoDB" id="10250769at2759"/>
<dbReference type="PROSITE" id="PS50082">
    <property type="entry name" value="WD_REPEATS_2"/>
    <property type="match status" value="2"/>
</dbReference>
<dbReference type="Proteomes" id="UP000289152">
    <property type="component" value="Unassembled WGS sequence"/>
</dbReference>
<dbReference type="GO" id="GO:0032040">
    <property type="term" value="C:small-subunit processome"/>
    <property type="evidence" value="ECO:0007669"/>
    <property type="project" value="InterPro"/>
</dbReference>
<keyword evidence="1" id="KW-0853">WD repeat</keyword>
<dbReference type="STRING" id="5217.A0A4Q1BIY0"/>
<dbReference type="InParanoid" id="A0A4Q1BIY0"/>
<dbReference type="SMART" id="SM00320">
    <property type="entry name" value="WD40"/>
    <property type="match status" value="9"/>
</dbReference>
<evidence type="ECO:0008006" key="7">
    <source>
        <dbReference type="Google" id="ProtNLM"/>
    </source>
</evidence>
<feature type="region of interest" description="Disordered" evidence="2">
    <location>
        <begin position="1"/>
        <end position="27"/>
    </location>
</feature>
<feature type="compositionally biased region" description="Basic residues" evidence="2">
    <location>
        <begin position="1"/>
        <end position="14"/>
    </location>
</feature>
<feature type="domain" description="WDR36/Utp21 C-terminal" evidence="3">
    <location>
        <begin position="728"/>
        <end position="931"/>
    </location>
</feature>